<keyword evidence="11" id="KW-1185">Reference proteome</keyword>
<dbReference type="PANTHER" id="PTHR46300:SF7">
    <property type="entry name" value="P450, PUTATIVE (EUROFUNG)-RELATED"/>
    <property type="match status" value="1"/>
</dbReference>
<keyword evidence="6" id="KW-0560">Oxidoreductase</keyword>
<dbReference type="InterPro" id="IPR036396">
    <property type="entry name" value="Cyt_P450_sf"/>
</dbReference>
<dbReference type="InterPro" id="IPR001128">
    <property type="entry name" value="Cyt_P450"/>
</dbReference>
<dbReference type="OrthoDB" id="2789670at2759"/>
<evidence type="ECO:0000256" key="3">
    <source>
        <dbReference type="ARBA" id="ARBA00010617"/>
    </source>
</evidence>
<comment type="similarity">
    <text evidence="3">Belongs to the cytochrome P450 family.</text>
</comment>
<dbReference type="EMBL" id="KV428126">
    <property type="protein sequence ID" value="KZT35830.1"/>
    <property type="molecule type" value="Genomic_DNA"/>
</dbReference>
<evidence type="ECO:0000256" key="4">
    <source>
        <dbReference type="ARBA" id="ARBA00022617"/>
    </source>
</evidence>
<evidence type="ECO:0000313" key="11">
    <source>
        <dbReference type="Proteomes" id="UP000076798"/>
    </source>
</evidence>
<keyword evidence="5" id="KW-0479">Metal-binding</keyword>
<dbReference type="PRINTS" id="PR00463">
    <property type="entry name" value="EP450I"/>
</dbReference>
<dbReference type="AlphaFoldDB" id="A0A166AYV0"/>
<keyword evidence="9" id="KW-0812">Transmembrane</keyword>
<dbReference type="Pfam" id="PF00067">
    <property type="entry name" value="p450"/>
    <property type="match status" value="1"/>
</dbReference>
<dbReference type="Gene3D" id="1.10.630.10">
    <property type="entry name" value="Cytochrome P450"/>
    <property type="match status" value="1"/>
</dbReference>
<evidence type="ECO:0000256" key="6">
    <source>
        <dbReference type="ARBA" id="ARBA00023002"/>
    </source>
</evidence>
<keyword evidence="4" id="KW-0349">Heme</keyword>
<dbReference type="CDD" id="cd11065">
    <property type="entry name" value="CYP64-like"/>
    <property type="match status" value="1"/>
</dbReference>
<name>A0A166AYV0_9AGAM</name>
<proteinExistence type="inferred from homology"/>
<dbReference type="Proteomes" id="UP000076798">
    <property type="component" value="Unassembled WGS sequence"/>
</dbReference>
<evidence type="ECO:0000256" key="2">
    <source>
        <dbReference type="ARBA" id="ARBA00005179"/>
    </source>
</evidence>
<dbReference type="GO" id="GO:0004497">
    <property type="term" value="F:monooxygenase activity"/>
    <property type="evidence" value="ECO:0007669"/>
    <property type="project" value="UniProtKB-KW"/>
</dbReference>
<evidence type="ECO:0000256" key="9">
    <source>
        <dbReference type="SAM" id="Phobius"/>
    </source>
</evidence>
<evidence type="ECO:0000313" key="10">
    <source>
        <dbReference type="EMBL" id="KZT35830.1"/>
    </source>
</evidence>
<organism evidence="10 11">
    <name type="scientific">Sistotremastrum suecicum HHB10207 ss-3</name>
    <dbReference type="NCBI Taxonomy" id="1314776"/>
    <lineage>
        <taxon>Eukaryota</taxon>
        <taxon>Fungi</taxon>
        <taxon>Dikarya</taxon>
        <taxon>Basidiomycota</taxon>
        <taxon>Agaricomycotina</taxon>
        <taxon>Agaricomycetes</taxon>
        <taxon>Sistotremastrales</taxon>
        <taxon>Sistotremastraceae</taxon>
        <taxon>Sistotremastrum</taxon>
    </lineage>
</organism>
<gene>
    <name evidence="10" type="ORF">SISSUDRAFT_1064151</name>
</gene>
<dbReference type="InterPro" id="IPR050364">
    <property type="entry name" value="Cytochrome_P450_fung"/>
</dbReference>
<evidence type="ECO:0000256" key="8">
    <source>
        <dbReference type="ARBA" id="ARBA00023033"/>
    </source>
</evidence>
<reference evidence="10 11" key="1">
    <citation type="journal article" date="2016" name="Mol. Biol. Evol.">
        <title>Comparative Genomics of Early-Diverging Mushroom-Forming Fungi Provides Insights into the Origins of Lignocellulose Decay Capabilities.</title>
        <authorList>
            <person name="Nagy L.G."/>
            <person name="Riley R."/>
            <person name="Tritt A."/>
            <person name="Adam C."/>
            <person name="Daum C."/>
            <person name="Floudas D."/>
            <person name="Sun H."/>
            <person name="Yadav J.S."/>
            <person name="Pangilinan J."/>
            <person name="Larsson K.H."/>
            <person name="Matsuura K."/>
            <person name="Barry K."/>
            <person name="Labutti K."/>
            <person name="Kuo R."/>
            <person name="Ohm R.A."/>
            <person name="Bhattacharya S.S."/>
            <person name="Shirouzu T."/>
            <person name="Yoshinaga Y."/>
            <person name="Martin F.M."/>
            <person name="Grigoriev I.V."/>
            <person name="Hibbett D.S."/>
        </authorList>
    </citation>
    <scope>NUCLEOTIDE SEQUENCE [LARGE SCALE GENOMIC DNA]</scope>
    <source>
        <strain evidence="10 11">HHB10207 ss-3</strain>
    </source>
</reference>
<dbReference type="InterPro" id="IPR002401">
    <property type="entry name" value="Cyt_P450_E_grp-I"/>
</dbReference>
<protein>
    <submittedName>
        <fullName evidence="10">Cytochrome P450</fullName>
    </submittedName>
</protein>
<keyword evidence="7" id="KW-0408">Iron</keyword>
<dbReference type="GO" id="GO:0005506">
    <property type="term" value="F:iron ion binding"/>
    <property type="evidence" value="ECO:0007669"/>
    <property type="project" value="InterPro"/>
</dbReference>
<comment type="cofactor">
    <cofactor evidence="1">
        <name>heme</name>
        <dbReference type="ChEBI" id="CHEBI:30413"/>
    </cofactor>
</comment>
<feature type="transmembrane region" description="Helical" evidence="9">
    <location>
        <begin position="12"/>
        <end position="31"/>
    </location>
</feature>
<evidence type="ECO:0000256" key="5">
    <source>
        <dbReference type="ARBA" id="ARBA00022723"/>
    </source>
</evidence>
<dbReference type="SUPFAM" id="SSF48264">
    <property type="entry name" value="Cytochrome P450"/>
    <property type="match status" value="1"/>
</dbReference>
<keyword evidence="9" id="KW-0472">Membrane</keyword>
<evidence type="ECO:0000256" key="7">
    <source>
        <dbReference type="ARBA" id="ARBA00023004"/>
    </source>
</evidence>
<evidence type="ECO:0000256" key="1">
    <source>
        <dbReference type="ARBA" id="ARBA00001971"/>
    </source>
</evidence>
<keyword evidence="8" id="KW-0503">Monooxygenase</keyword>
<accession>A0A166AYV0</accession>
<comment type="pathway">
    <text evidence="2">Secondary metabolite biosynthesis.</text>
</comment>
<sequence length="518" mass="58974">MSLQQFSLTNRITILNGLSFAVALLLLWKIWRTLASRKSVLPLPPGPRPLPIIGNLHQMPIKNQSVKFMEWSAEFGDLVYVSLLGSPALIINSHDDAKELLDSRSSIYSDRPRLEMASGLVGWDKSVVFGPSGTRMRNMRRLLARGIGGSHAQQFHPHMGHAISSFIIGLLDNHTPLEVLLPRQVIIWTVILDITYGYQVKGDRDELVVMADKNVREFGEAIAVGDFLVDTIPILKYLPDWFPLAGFKRQAAIWRANLLETVERPYIDVKEQLRNGVARVSYVAQHLSEGPLDAETEDLVKYTSYNMYAAGIDTTTVTLHLFYLAMTKYPEYQRRAQEEIDRLTEQKRLPSISDWANLPFIDALIMEVFRCGPIVPTGIPHRLEVEDTYKGYRIPANTVVWAHLWAMSQDARRYKSPEDFNPDRYLQKEKEPDPRLSQFGFGRRVSFNVAEDVIFLTVVLTLATCNIRKAVNAEGKEIEPVAEFTMGLIAILKEFEFEIEPRSSEALDLLKQLRDQYT</sequence>
<dbReference type="STRING" id="1314776.A0A166AYV0"/>
<dbReference type="GO" id="GO:0016705">
    <property type="term" value="F:oxidoreductase activity, acting on paired donors, with incorporation or reduction of molecular oxygen"/>
    <property type="evidence" value="ECO:0007669"/>
    <property type="project" value="InterPro"/>
</dbReference>
<dbReference type="GO" id="GO:0020037">
    <property type="term" value="F:heme binding"/>
    <property type="evidence" value="ECO:0007669"/>
    <property type="project" value="InterPro"/>
</dbReference>
<dbReference type="PANTHER" id="PTHR46300">
    <property type="entry name" value="P450, PUTATIVE (EUROFUNG)-RELATED-RELATED"/>
    <property type="match status" value="1"/>
</dbReference>
<keyword evidence="9" id="KW-1133">Transmembrane helix</keyword>